<dbReference type="InParanoid" id="G9EJF1"/>
<gene>
    <name evidence="1" type="ORF">LDG_5313</name>
</gene>
<evidence type="ECO:0000313" key="1">
    <source>
        <dbReference type="EMBL" id="EHL32717.1"/>
    </source>
</evidence>
<dbReference type="STRING" id="658187.LDG_5313"/>
<dbReference type="AlphaFoldDB" id="G9EJF1"/>
<dbReference type="Proteomes" id="UP000002770">
    <property type="component" value="Unassembled WGS sequence"/>
</dbReference>
<accession>G9EJF1</accession>
<protein>
    <submittedName>
        <fullName evidence="1">Uncharacterized protein</fullName>
    </submittedName>
</protein>
<evidence type="ECO:0000313" key="2">
    <source>
        <dbReference type="Proteomes" id="UP000002770"/>
    </source>
</evidence>
<organism evidence="1 2">
    <name type="scientific">Legionella drancourtii LLAP12</name>
    <dbReference type="NCBI Taxonomy" id="658187"/>
    <lineage>
        <taxon>Bacteria</taxon>
        <taxon>Pseudomonadati</taxon>
        <taxon>Pseudomonadota</taxon>
        <taxon>Gammaproteobacteria</taxon>
        <taxon>Legionellales</taxon>
        <taxon>Legionellaceae</taxon>
        <taxon>Legionella</taxon>
    </lineage>
</organism>
<dbReference type="EMBL" id="JH413796">
    <property type="protein sequence ID" value="EHL32717.1"/>
    <property type="molecule type" value="Genomic_DNA"/>
</dbReference>
<reference evidence="1 2" key="1">
    <citation type="journal article" date="2011" name="BMC Genomics">
        <title>Insight into cross-talk between intra-amoebal pathogens.</title>
        <authorList>
            <person name="Gimenez G."/>
            <person name="Bertelli C."/>
            <person name="Moliner C."/>
            <person name="Robert C."/>
            <person name="Raoult D."/>
            <person name="Fournier P.E."/>
            <person name="Greub G."/>
        </authorList>
    </citation>
    <scope>NUCLEOTIDE SEQUENCE [LARGE SCALE GENOMIC DNA]</scope>
    <source>
        <strain evidence="1 2">LLAP12</strain>
    </source>
</reference>
<keyword evidence="2" id="KW-1185">Reference proteome</keyword>
<proteinExistence type="predicted"/>
<dbReference type="HOGENOM" id="CLU_3329483_0_0_6"/>
<sequence length="38" mass="4663">MWSLNQPTFLYEANKMVDRCRPFSWKGSNQYVFDYPKD</sequence>
<name>G9EJF1_9GAMM</name>